<dbReference type="EMBL" id="MU155405">
    <property type="protein sequence ID" value="KAF9473963.1"/>
    <property type="molecule type" value="Genomic_DNA"/>
</dbReference>
<comment type="caution">
    <text evidence="2">The sequence shown here is derived from an EMBL/GenBank/DDBJ whole genome shotgun (WGS) entry which is preliminary data.</text>
</comment>
<accession>A0A9P6CVW3</accession>
<evidence type="ECO:0000313" key="3">
    <source>
        <dbReference type="Proteomes" id="UP000807469"/>
    </source>
</evidence>
<dbReference type="AlphaFoldDB" id="A0A9P6CVW3"/>
<organism evidence="2 3">
    <name type="scientific">Pholiota conissans</name>
    <dbReference type="NCBI Taxonomy" id="109636"/>
    <lineage>
        <taxon>Eukaryota</taxon>
        <taxon>Fungi</taxon>
        <taxon>Dikarya</taxon>
        <taxon>Basidiomycota</taxon>
        <taxon>Agaricomycotina</taxon>
        <taxon>Agaricomycetes</taxon>
        <taxon>Agaricomycetidae</taxon>
        <taxon>Agaricales</taxon>
        <taxon>Agaricineae</taxon>
        <taxon>Strophariaceae</taxon>
        <taxon>Pholiota</taxon>
    </lineage>
</organism>
<keyword evidence="3" id="KW-1185">Reference proteome</keyword>
<evidence type="ECO:0000256" key="1">
    <source>
        <dbReference type="SAM" id="MobiDB-lite"/>
    </source>
</evidence>
<evidence type="ECO:0000313" key="2">
    <source>
        <dbReference type="EMBL" id="KAF9473963.1"/>
    </source>
</evidence>
<proteinExistence type="predicted"/>
<protein>
    <submittedName>
        <fullName evidence="2">Uncharacterized protein</fullName>
    </submittedName>
</protein>
<reference evidence="2" key="1">
    <citation type="submission" date="2020-11" db="EMBL/GenBank/DDBJ databases">
        <authorList>
            <consortium name="DOE Joint Genome Institute"/>
            <person name="Ahrendt S."/>
            <person name="Riley R."/>
            <person name="Andreopoulos W."/>
            <person name="Labutti K."/>
            <person name="Pangilinan J."/>
            <person name="Ruiz-Duenas F.J."/>
            <person name="Barrasa J.M."/>
            <person name="Sanchez-Garcia M."/>
            <person name="Camarero S."/>
            <person name="Miyauchi S."/>
            <person name="Serrano A."/>
            <person name="Linde D."/>
            <person name="Babiker R."/>
            <person name="Drula E."/>
            <person name="Ayuso-Fernandez I."/>
            <person name="Pacheco R."/>
            <person name="Padilla G."/>
            <person name="Ferreira P."/>
            <person name="Barriuso J."/>
            <person name="Kellner H."/>
            <person name="Castanera R."/>
            <person name="Alfaro M."/>
            <person name="Ramirez L."/>
            <person name="Pisabarro A.G."/>
            <person name="Kuo A."/>
            <person name="Tritt A."/>
            <person name="Lipzen A."/>
            <person name="He G."/>
            <person name="Yan M."/>
            <person name="Ng V."/>
            <person name="Cullen D."/>
            <person name="Martin F."/>
            <person name="Rosso M.-N."/>
            <person name="Henrissat B."/>
            <person name="Hibbett D."/>
            <person name="Martinez A.T."/>
            <person name="Grigoriev I.V."/>
        </authorList>
    </citation>
    <scope>NUCLEOTIDE SEQUENCE</scope>
    <source>
        <strain evidence="2">CIRM-BRFM 674</strain>
    </source>
</reference>
<feature type="compositionally biased region" description="Polar residues" evidence="1">
    <location>
        <begin position="33"/>
        <end position="44"/>
    </location>
</feature>
<feature type="non-terminal residue" evidence="2">
    <location>
        <position position="1"/>
    </location>
</feature>
<dbReference type="Proteomes" id="UP000807469">
    <property type="component" value="Unassembled WGS sequence"/>
</dbReference>
<feature type="region of interest" description="Disordered" evidence="1">
    <location>
        <begin position="33"/>
        <end position="62"/>
    </location>
</feature>
<gene>
    <name evidence="2" type="ORF">BDN70DRAFT_885354</name>
</gene>
<name>A0A9P6CVW3_9AGAR</name>
<sequence length="62" mass="6439">GKDTAGKTRGSGRSTSLTTLYLTPATVTCTSLAHPPLSTSSRHNNTSHRIHTATDCDPSTLG</sequence>